<evidence type="ECO:0000313" key="1">
    <source>
        <dbReference type="EMBL" id="AFK63677.1"/>
    </source>
</evidence>
<reference evidence="1 2" key="1">
    <citation type="journal article" date="2011" name="J. Bacteriol.">
        <title>Whole-genome shotgun sequencing of the sulfur-oxidizing chemoautotroph Tetrathiobacter kashmirensis.</title>
        <authorList>
            <person name="Ghosh W."/>
            <person name="George A."/>
            <person name="Agarwal A."/>
            <person name="Raj P."/>
            <person name="Alam M."/>
            <person name="Pyne P."/>
            <person name="Das Gupta S.K."/>
        </authorList>
    </citation>
    <scope>NUCLEOTIDE SEQUENCE [LARGE SCALE GENOMIC DNA]</scope>
    <source>
        <strain evidence="1 2">WT001</strain>
    </source>
</reference>
<dbReference type="KEGG" id="aka:TKWG_19340"/>
<keyword evidence="2" id="KW-1185">Reference proteome</keyword>
<dbReference type="RefSeq" id="WP_014751768.1">
    <property type="nucleotide sequence ID" value="NC_017964.1"/>
</dbReference>
<gene>
    <name evidence="1" type="ordered locus">TKWG_19340</name>
</gene>
<dbReference type="Gene3D" id="3.30.1360.120">
    <property type="entry name" value="Probable tRNA modification gtpase trme, domain 1"/>
    <property type="match status" value="1"/>
</dbReference>
<proteinExistence type="predicted"/>
<evidence type="ECO:0000313" key="2">
    <source>
        <dbReference type="Proteomes" id="UP000005267"/>
    </source>
</evidence>
<dbReference type="Proteomes" id="UP000005267">
    <property type="component" value="Chromosome"/>
</dbReference>
<protein>
    <submittedName>
        <fullName evidence="1">Sarcosine oxidase subunit gamma</fullName>
    </submittedName>
</protein>
<sequence length="203" mass="22524">MLNEPRQQTPLAGLTGGAGAFEHGSPACVILLEVPFAELVNLRGEPDNLDFTAAVQSTLGIPLPTEPNTTTESDQYCIMWLAPDEWMIRAKRPQAGDLPTRLNVALRGIFCAVTDQSSAYSTVQLSGPKARCVLAKGCPLDLHPRIFGAGQCAQSHYYKTSVLLRRLDDKAGEHWEVIVRRSFADYALRMLMDGMWEYTERRN</sequence>
<dbReference type="Pfam" id="PF04268">
    <property type="entry name" value="SoxG"/>
    <property type="match status" value="1"/>
</dbReference>
<dbReference type="SUPFAM" id="SSF103025">
    <property type="entry name" value="Folate-binding domain"/>
    <property type="match status" value="1"/>
</dbReference>
<name>I3UF89_ADVKW</name>
<dbReference type="AlphaFoldDB" id="I3UF89"/>
<dbReference type="EMBL" id="CP003555">
    <property type="protein sequence ID" value="AFK63677.1"/>
    <property type="molecule type" value="Genomic_DNA"/>
</dbReference>
<reference evidence="2" key="2">
    <citation type="journal article" date="2013" name="PLoS ONE">
        <title>Genome implosion elicits host-confinement in Alcaligenaceae: evidence from the comparative genomics of Tetrathiobacter kashmirensis, a pathogen in the making.</title>
        <authorList>
            <person name="Ghosh W."/>
            <person name="Alam M."/>
            <person name="Roy C."/>
            <person name="Pyne P."/>
            <person name="George A."/>
            <person name="Chakraborty R."/>
            <person name="Majumder S."/>
            <person name="Agarwal A."/>
            <person name="Chakraborty S."/>
            <person name="Majumdar S."/>
            <person name="Gupta S.K."/>
        </authorList>
    </citation>
    <scope>NUCLEOTIDE SEQUENCE [LARGE SCALE GENOMIC DNA]</scope>
    <source>
        <strain evidence="2">WT001</strain>
    </source>
</reference>
<accession>I3UF89</accession>
<dbReference type="Gene3D" id="3.30.70.1520">
    <property type="entry name" value="Heterotetrameric sarcosine oxidase"/>
    <property type="match status" value="1"/>
</dbReference>
<organism evidence="1 2">
    <name type="scientific">Advenella kashmirensis (strain DSM 17095 / LMG 22695 / WT001)</name>
    <name type="common">Tetrathiobacter kashmirensis</name>
    <dbReference type="NCBI Taxonomy" id="1036672"/>
    <lineage>
        <taxon>Bacteria</taxon>
        <taxon>Pseudomonadati</taxon>
        <taxon>Pseudomonadota</taxon>
        <taxon>Betaproteobacteria</taxon>
        <taxon>Burkholderiales</taxon>
        <taxon>Alcaligenaceae</taxon>
    </lineage>
</organism>
<dbReference type="HOGENOM" id="CLU_114076_0_0_4"/>
<dbReference type="InterPro" id="IPR027266">
    <property type="entry name" value="TrmE/GcvT-like"/>
</dbReference>
<dbReference type="InterPro" id="IPR007375">
    <property type="entry name" value="SoxG"/>
</dbReference>
<dbReference type="STRING" id="1036672.TKWG_19340"/>